<dbReference type="AlphaFoldDB" id="A0AAV4VNY0"/>
<proteinExistence type="predicted"/>
<gene>
    <name evidence="1" type="ORF">CDAR_259451</name>
</gene>
<comment type="caution">
    <text evidence="1">The sequence shown here is derived from an EMBL/GenBank/DDBJ whole genome shotgun (WGS) entry which is preliminary data.</text>
</comment>
<name>A0AAV4VNY0_9ARAC</name>
<evidence type="ECO:0000313" key="2">
    <source>
        <dbReference type="Proteomes" id="UP001054837"/>
    </source>
</evidence>
<reference evidence="1 2" key="1">
    <citation type="submission" date="2021-06" db="EMBL/GenBank/DDBJ databases">
        <title>Caerostris darwini draft genome.</title>
        <authorList>
            <person name="Kono N."/>
            <person name="Arakawa K."/>
        </authorList>
    </citation>
    <scope>NUCLEOTIDE SEQUENCE [LARGE SCALE GENOMIC DNA]</scope>
</reference>
<organism evidence="1 2">
    <name type="scientific">Caerostris darwini</name>
    <dbReference type="NCBI Taxonomy" id="1538125"/>
    <lineage>
        <taxon>Eukaryota</taxon>
        <taxon>Metazoa</taxon>
        <taxon>Ecdysozoa</taxon>
        <taxon>Arthropoda</taxon>
        <taxon>Chelicerata</taxon>
        <taxon>Arachnida</taxon>
        <taxon>Araneae</taxon>
        <taxon>Araneomorphae</taxon>
        <taxon>Entelegynae</taxon>
        <taxon>Araneoidea</taxon>
        <taxon>Araneidae</taxon>
        <taxon>Caerostris</taxon>
    </lineage>
</organism>
<keyword evidence="2" id="KW-1185">Reference proteome</keyword>
<protein>
    <submittedName>
        <fullName evidence="1">Uncharacterized protein</fullName>
    </submittedName>
</protein>
<evidence type="ECO:0000313" key="1">
    <source>
        <dbReference type="EMBL" id="GIY71630.1"/>
    </source>
</evidence>
<accession>A0AAV4VNY0</accession>
<dbReference type="EMBL" id="BPLQ01013371">
    <property type="protein sequence ID" value="GIY71630.1"/>
    <property type="molecule type" value="Genomic_DNA"/>
</dbReference>
<dbReference type="Proteomes" id="UP001054837">
    <property type="component" value="Unassembled WGS sequence"/>
</dbReference>
<sequence length="97" mass="11199">MSGGGEWRVMRRATTPFGQVHQERVIRNLWIQRVRQYLRSGWPRLLFPEKLSDEERCARITIVTKKKSIAQNLDDAYAAALTGHSSDDDDLQDKDTP</sequence>